<evidence type="ECO:0000256" key="2">
    <source>
        <dbReference type="ARBA" id="ARBA00022969"/>
    </source>
</evidence>
<comment type="function">
    <text evidence="1">SASP are bound to spore DNA. They are double-stranded DNA-binding proteins that cause DNA to change to an a-like conformation. They protect the DNA backbone from chemical and enzymatic cleavage and are thus involved in dormant spore's high resistance to UV light.</text>
</comment>
<sequence>MSRRPLVPEAKNALDKIKTEYANEIGLKYNDGYKGNVSSKLNGYIGGPVGGLMTKKMVEEFERKLIDK</sequence>
<dbReference type="PANTHER" id="PTHR36107">
    <property type="entry name" value="SMALL, ACID-SOLUBLE SPORE PROTEIN A"/>
    <property type="match status" value="1"/>
</dbReference>
<evidence type="ECO:0000256" key="1">
    <source>
        <dbReference type="ARBA" id="ARBA00003863"/>
    </source>
</evidence>
<proteinExistence type="predicted"/>
<dbReference type="Proteomes" id="UP000632377">
    <property type="component" value="Unassembled WGS sequence"/>
</dbReference>
<accession>A0ABS1T681</accession>
<gene>
    <name evidence="3" type="ORF">JK636_03635</name>
</gene>
<evidence type="ECO:0000313" key="3">
    <source>
        <dbReference type="EMBL" id="MBL4934845.1"/>
    </source>
</evidence>
<keyword evidence="2" id="KW-0749">Sporulation</keyword>
<dbReference type="PANTHER" id="PTHR36107:SF1">
    <property type="entry name" value="SMALL, ACID-SOLUBLE SPORE PROTEIN A"/>
    <property type="match status" value="1"/>
</dbReference>
<comment type="caution">
    <text evidence="3">The sequence shown here is derived from an EMBL/GenBank/DDBJ whole genome shotgun (WGS) entry which is preliminary data.</text>
</comment>
<dbReference type="InterPro" id="IPR038300">
    <property type="entry name" value="SASP_sf_alpha/beta"/>
</dbReference>
<keyword evidence="4" id="KW-1185">Reference proteome</keyword>
<dbReference type="Pfam" id="PF00269">
    <property type="entry name" value="SASP"/>
    <property type="match status" value="1"/>
</dbReference>
<dbReference type="RefSeq" id="WP_202747488.1">
    <property type="nucleotide sequence ID" value="NZ_JAESWC010000002.1"/>
</dbReference>
<organism evidence="3 4">
    <name type="scientific">Clostridium rhizosphaerae</name>
    <dbReference type="NCBI Taxonomy" id="2803861"/>
    <lineage>
        <taxon>Bacteria</taxon>
        <taxon>Bacillati</taxon>
        <taxon>Bacillota</taxon>
        <taxon>Clostridia</taxon>
        <taxon>Eubacteriales</taxon>
        <taxon>Clostridiaceae</taxon>
        <taxon>Clostridium</taxon>
    </lineage>
</organism>
<reference evidence="3 4" key="1">
    <citation type="submission" date="2021-01" db="EMBL/GenBank/DDBJ databases">
        <title>Genome public.</title>
        <authorList>
            <person name="Liu C."/>
            <person name="Sun Q."/>
        </authorList>
    </citation>
    <scope>NUCLEOTIDE SEQUENCE [LARGE SCALE GENOMIC DNA]</scope>
    <source>
        <strain evidence="3 4">YIM B02515</strain>
    </source>
</reference>
<protein>
    <submittedName>
        <fullName evidence="3">Alpha/beta-type small acid-soluble spore protein</fullName>
    </submittedName>
</protein>
<dbReference type="EMBL" id="JAESWC010000002">
    <property type="protein sequence ID" value="MBL4934845.1"/>
    <property type="molecule type" value="Genomic_DNA"/>
</dbReference>
<name>A0ABS1T681_9CLOT</name>
<dbReference type="InterPro" id="IPR050847">
    <property type="entry name" value="SASP_DNA-binding"/>
</dbReference>
<evidence type="ECO:0000313" key="4">
    <source>
        <dbReference type="Proteomes" id="UP000632377"/>
    </source>
</evidence>
<dbReference type="Gene3D" id="6.10.10.80">
    <property type="entry name" value="Small, acid-soluble spore protein, alpha/beta type-like"/>
    <property type="match status" value="1"/>
</dbReference>
<dbReference type="InterPro" id="IPR001448">
    <property type="entry name" value="SASP_alpha/beta-type"/>
</dbReference>